<keyword evidence="4" id="KW-0479">Metal-binding</keyword>
<feature type="domain" description="FAD-binding FR-type" evidence="11">
    <location>
        <begin position="8"/>
        <end position="113"/>
    </location>
</feature>
<keyword evidence="2" id="KW-0285">Flavoprotein</keyword>
<comment type="cofactor">
    <cofactor evidence="1">
        <name>FAD</name>
        <dbReference type="ChEBI" id="CHEBI:57692"/>
    </cofactor>
</comment>
<dbReference type="InterPro" id="IPR001709">
    <property type="entry name" value="Flavoprot_Pyr_Nucl_cyt_Rdtase"/>
</dbReference>
<organism evidence="12 13">
    <name type="scientific">Undibacterium arcticum</name>
    <dbReference type="NCBI Taxonomy" id="1762892"/>
    <lineage>
        <taxon>Bacteria</taxon>
        <taxon>Pseudomonadati</taxon>
        <taxon>Pseudomonadota</taxon>
        <taxon>Betaproteobacteria</taxon>
        <taxon>Burkholderiales</taxon>
        <taxon>Oxalobacteraceae</taxon>
        <taxon>Undibacterium</taxon>
    </lineage>
</organism>
<dbReference type="CDD" id="cd06214">
    <property type="entry name" value="PA_degradation_oxidoreductase_like"/>
    <property type="match status" value="1"/>
</dbReference>
<name>A0ABV7EY69_9BURK</name>
<evidence type="ECO:0000256" key="7">
    <source>
        <dbReference type="ARBA" id="ARBA00023004"/>
    </source>
</evidence>
<sequence length="348" mass="37370">MSQDSLRDRYHALTIQEVIEESSDAKSLVFAVPDALIETFRYRPGQFLTLRIPHPDGTLARCYSLSSAPDLDPAPRVTIKRVQDGRASNWICDQLKAGDTLEVLPPAGVFVPRNLSDDFMLFAGGSGVTPILSIVKSLLARGSGRATVIYANRDERSVIFRNALMALASAHPQRLTVLHWLDSVQGIPSVAQLKALAAPWEASQYFICGPGPFMDGARAALMALEVPRERMHIERFVSLESDPTQITLAAPAASYGPATALEVVLDGVPHQVDGAAGESLLESMLRAGIAAPSSCRSGSCGACMCRLEEGEVSLRTNAILDSDDLADGWTLACQGVPASAKVRVRFPD</sequence>
<evidence type="ECO:0000313" key="12">
    <source>
        <dbReference type="EMBL" id="MFC3106532.1"/>
    </source>
</evidence>
<evidence type="ECO:0000256" key="1">
    <source>
        <dbReference type="ARBA" id="ARBA00001974"/>
    </source>
</evidence>
<dbReference type="InterPro" id="IPR001433">
    <property type="entry name" value="OxRdtase_FAD/NAD-bd"/>
</dbReference>
<comment type="caution">
    <text evidence="12">The sequence shown here is derived from an EMBL/GenBank/DDBJ whole genome shotgun (WGS) entry which is preliminary data.</text>
</comment>
<dbReference type="InterPro" id="IPR001041">
    <property type="entry name" value="2Fe-2S_ferredoxin-type"/>
</dbReference>
<accession>A0ABV7EY69</accession>
<evidence type="ECO:0000256" key="9">
    <source>
        <dbReference type="ARBA" id="ARBA00034078"/>
    </source>
</evidence>
<evidence type="ECO:0000313" key="13">
    <source>
        <dbReference type="Proteomes" id="UP001595530"/>
    </source>
</evidence>
<dbReference type="Gene3D" id="2.40.30.10">
    <property type="entry name" value="Translation factors"/>
    <property type="match status" value="1"/>
</dbReference>
<dbReference type="SUPFAM" id="SSF54292">
    <property type="entry name" value="2Fe-2S ferredoxin-like"/>
    <property type="match status" value="1"/>
</dbReference>
<keyword evidence="6" id="KW-0560">Oxidoreductase</keyword>
<dbReference type="InterPro" id="IPR008333">
    <property type="entry name" value="Cbr1-like_FAD-bd_dom"/>
</dbReference>
<evidence type="ECO:0000256" key="2">
    <source>
        <dbReference type="ARBA" id="ARBA00022630"/>
    </source>
</evidence>
<comment type="cofactor">
    <cofactor evidence="9">
        <name>[2Fe-2S] cluster</name>
        <dbReference type="ChEBI" id="CHEBI:190135"/>
    </cofactor>
</comment>
<evidence type="ECO:0000256" key="3">
    <source>
        <dbReference type="ARBA" id="ARBA00022714"/>
    </source>
</evidence>
<keyword evidence="8" id="KW-0411">Iron-sulfur</keyword>
<evidence type="ECO:0000259" key="11">
    <source>
        <dbReference type="PROSITE" id="PS51384"/>
    </source>
</evidence>
<dbReference type="InterPro" id="IPR012675">
    <property type="entry name" value="Beta-grasp_dom_sf"/>
</dbReference>
<dbReference type="Proteomes" id="UP001595530">
    <property type="component" value="Unassembled WGS sequence"/>
</dbReference>
<dbReference type="EMBL" id="JBHRTP010000003">
    <property type="protein sequence ID" value="MFC3106532.1"/>
    <property type="molecule type" value="Genomic_DNA"/>
</dbReference>
<protein>
    <submittedName>
        <fullName evidence="12">2Fe-2S iron-sulfur cluster-binding protein</fullName>
    </submittedName>
</protein>
<keyword evidence="13" id="KW-1185">Reference proteome</keyword>
<dbReference type="Gene3D" id="3.40.50.80">
    <property type="entry name" value="Nucleotide-binding domain of ferredoxin-NADP reductase (FNR) module"/>
    <property type="match status" value="1"/>
</dbReference>
<evidence type="ECO:0000256" key="6">
    <source>
        <dbReference type="ARBA" id="ARBA00023002"/>
    </source>
</evidence>
<dbReference type="InterPro" id="IPR017927">
    <property type="entry name" value="FAD-bd_FR_type"/>
</dbReference>
<dbReference type="PROSITE" id="PS51085">
    <property type="entry name" value="2FE2S_FER_2"/>
    <property type="match status" value="1"/>
</dbReference>
<evidence type="ECO:0000256" key="5">
    <source>
        <dbReference type="ARBA" id="ARBA00022827"/>
    </source>
</evidence>
<dbReference type="SUPFAM" id="SSF63380">
    <property type="entry name" value="Riboflavin synthase domain-like"/>
    <property type="match status" value="1"/>
</dbReference>
<dbReference type="InterPro" id="IPR017938">
    <property type="entry name" value="Riboflavin_synthase-like_b-brl"/>
</dbReference>
<dbReference type="Pfam" id="PF00970">
    <property type="entry name" value="FAD_binding_6"/>
    <property type="match status" value="1"/>
</dbReference>
<dbReference type="InterPro" id="IPR006058">
    <property type="entry name" value="2Fe2S_fd_BS"/>
</dbReference>
<evidence type="ECO:0000259" key="10">
    <source>
        <dbReference type="PROSITE" id="PS51085"/>
    </source>
</evidence>
<evidence type="ECO:0000256" key="4">
    <source>
        <dbReference type="ARBA" id="ARBA00022723"/>
    </source>
</evidence>
<dbReference type="RefSeq" id="WP_390325167.1">
    <property type="nucleotide sequence ID" value="NZ_JBHRTP010000003.1"/>
</dbReference>
<dbReference type="InterPro" id="IPR036010">
    <property type="entry name" value="2Fe-2S_ferredoxin-like_sf"/>
</dbReference>
<keyword evidence="3" id="KW-0001">2Fe-2S</keyword>
<dbReference type="PRINTS" id="PR00371">
    <property type="entry name" value="FPNCR"/>
</dbReference>
<dbReference type="InterPro" id="IPR050415">
    <property type="entry name" value="MRET"/>
</dbReference>
<dbReference type="PANTHER" id="PTHR47354">
    <property type="entry name" value="NADH OXIDOREDUCTASE HCR"/>
    <property type="match status" value="1"/>
</dbReference>
<gene>
    <name evidence="12" type="ORF">ACFOFO_00915</name>
</gene>
<proteinExistence type="predicted"/>
<evidence type="ECO:0000256" key="8">
    <source>
        <dbReference type="ARBA" id="ARBA00023014"/>
    </source>
</evidence>
<reference evidence="13" key="1">
    <citation type="journal article" date="2019" name="Int. J. Syst. Evol. Microbiol.">
        <title>The Global Catalogue of Microorganisms (GCM) 10K type strain sequencing project: providing services to taxonomists for standard genome sequencing and annotation.</title>
        <authorList>
            <consortium name="The Broad Institute Genomics Platform"/>
            <consortium name="The Broad Institute Genome Sequencing Center for Infectious Disease"/>
            <person name="Wu L."/>
            <person name="Ma J."/>
        </authorList>
    </citation>
    <scope>NUCLEOTIDE SEQUENCE [LARGE SCALE GENOMIC DNA]</scope>
    <source>
        <strain evidence="13">KCTC 42986</strain>
    </source>
</reference>
<dbReference type="PROSITE" id="PS51384">
    <property type="entry name" value="FAD_FR"/>
    <property type="match status" value="1"/>
</dbReference>
<dbReference type="Pfam" id="PF00175">
    <property type="entry name" value="NAD_binding_1"/>
    <property type="match status" value="1"/>
</dbReference>
<dbReference type="PRINTS" id="PR00410">
    <property type="entry name" value="PHEHYDRXLASE"/>
</dbReference>
<dbReference type="Gene3D" id="3.10.20.30">
    <property type="match status" value="1"/>
</dbReference>
<dbReference type="SUPFAM" id="SSF52343">
    <property type="entry name" value="Ferredoxin reductase-like, C-terminal NADP-linked domain"/>
    <property type="match status" value="1"/>
</dbReference>
<dbReference type="InterPro" id="IPR039261">
    <property type="entry name" value="FNR_nucleotide-bd"/>
</dbReference>
<dbReference type="CDD" id="cd00207">
    <property type="entry name" value="fer2"/>
    <property type="match status" value="1"/>
</dbReference>
<keyword evidence="7" id="KW-0408">Iron</keyword>
<feature type="domain" description="2Fe-2S ferredoxin-type" evidence="10">
    <location>
        <begin position="259"/>
        <end position="348"/>
    </location>
</feature>
<dbReference type="PROSITE" id="PS00197">
    <property type="entry name" value="2FE2S_FER_1"/>
    <property type="match status" value="1"/>
</dbReference>
<keyword evidence="5" id="KW-0274">FAD</keyword>
<dbReference type="Pfam" id="PF00111">
    <property type="entry name" value="Fer2"/>
    <property type="match status" value="1"/>
</dbReference>
<dbReference type="PANTHER" id="PTHR47354:SF8">
    <property type="entry name" value="1,2-PHENYLACETYL-COA EPOXIDASE, SUBUNIT E"/>
    <property type="match status" value="1"/>
</dbReference>